<dbReference type="Proteomes" id="UP000199403">
    <property type="component" value="Unassembled WGS sequence"/>
</dbReference>
<accession>A0A1H7A675</accession>
<dbReference type="SUPFAM" id="SSF52266">
    <property type="entry name" value="SGNH hydrolase"/>
    <property type="match status" value="1"/>
</dbReference>
<dbReference type="RefSeq" id="WP_092177057.1">
    <property type="nucleotide sequence ID" value="NZ_FNZH01000006.1"/>
</dbReference>
<organism evidence="2 3">
    <name type="scientific">Cyclobacterium xiamenense</name>
    <dbReference type="NCBI Taxonomy" id="1297121"/>
    <lineage>
        <taxon>Bacteria</taxon>
        <taxon>Pseudomonadati</taxon>
        <taxon>Bacteroidota</taxon>
        <taxon>Cytophagia</taxon>
        <taxon>Cytophagales</taxon>
        <taxon>Cyclobacteriaceae</taxon>
        <taxon>Cyclobacterium</taxon>
    </lineage>
</organism>
<dbReference type="OrthoDB" id="1953620at2"/>
<evidence type="ECO:0000259" key="1">
    <source>
        <dbReference type="Pfam" id="PF13472"/>
    </source>
</evidence>
<sequence length="232" mass="26276">MQNKGIKIKRLSVVVLLVLLVTAADRRQLPELFVIGDSISMQYGPYLEQYLERKWAYDRKRNEGADSSNLDNPAGANGGDSGMVLAYLQRKVQDPAFRPDLVLINCGLHDIKTNVQTGEKQVSLDAYRANLEEIYALLQQKDIRMVWIRTTPVDDETHNSRQQSFHRYSADVAVYNAVADVVFTSRNVPIIDLHGFTENLGNDRFIDHVHFGEETRAAQAAYIAGFVDSLYR</sequence>
<dbReference type="Gene3D" id="3.40.50.1110">
    <property type="entry name" value="SGNH hydrolase"/>
    <property type="match status" value="1"/>
</dbReference>
<dbReference type="PANTHER" id="PTHR30383:SF26">
    <property type="entry name" value="SGNH HYDROLASE-TYPE ESTERASE DOMAIN-CONTAINING PROTEIN"/>
    <property type="match status" value="1"/>
</dbReference>
<reference evidence="3" key="1">
    <citation type="submission" date="2016-10" db="EMBL/GenBank/DDBJ databases">
        <authorList>
            <person name="Varghese N."/>
            <person name="Submissions S."/>
        </authorList>
    </citation>
    <scope>NUCLEOTIDE SEQUENCE [LARGE SCALE GENOMIC DNA]</scope>
    <source>
        <strain evidence="3">IBRC-M 10761</strain>
    </source>
</reference>
<proteinExistence type="predicted"/>
<evidence type="ECO:0000313" key="3">
    <source>
        <dbReference type="Proteomes" id="UP000199403"/>
    </source>
</evidence>
<dbReference type="CDD" id="cd00229">
    <property type="entry name" value="SGNH_hydrolase"/>
    <property type="match status" value="1"/>
</dbReference>
<evidence type="ECO:0000313" key="2">
    <source>
        <dbReference type="EMBL" id="SEJ61101.1"/>
    </source>
</evidence>
<dbReference type="InterPro" id="IPR036514">
    <property type="entry name" value="SGNH_hydro_sf"/>
</dbReference>
<gene>
    <name evidence="2" type="ORF">SAMN05192553_10659</name>
</gene>
<dbReference type="InterPro" id="IPR013830">
    <property type="entry name" value="SGNH_hydro"/>
</dbReference>
<dbReference type="PANTHER" id="PTHR30383">
    <property type="entry name" value="THIOESTERASE 1/PROTEASE 1/LYSOPHOSPHOLIPASE L1"/>
    <property type="match status" value="1"/>
</dbReference>
<dbReference type="AlphaFoldDB" id="A0A1H7A675"/>
<dbReference type="GO" id="GO:0004622">
    <property type="term" value="F:phosphatidylcholine lysophospholipase activity"/>
    <property type="evidence" value="ECO:0007669"/>
    <property type="project" value="TreeGrafter"/>
</dbReference>
<dbReference type="Pfam" id="PF13472">
    <property type="entry name" value="Lipase_GDSL_2"/>
    <property type="match status" value="1"/>
</dbReference>
<protein>
    <submittedName>
        <fullName evidence="2">GDSL-like Lipase/Acylhydrolase family protein</fullName>
    </submittedName>
</protein>
<dbReference type="EMBL" id="FNZH01000006">
    <property type="protein sequence ID" value="SEJ61101.1"/>
    <property type="molecule type" value="Genomic_DNA"/>
</dbReference>
<dbReference type="InterPro" id="IPR051532">
    <property type="entry name" value="Ester_Hydrolysis_Enzymes"/>
</dbReference>
<feature type="domain" description="SGNH hydrolase-type esterase" evidence="1">
    <location>
        <begin position="34"/>
        <end position="214"/>
    </location>
</feature>
<keyword evidence="3" id="KW-1185">Reference proteome</keyword>
<keyword evidence="2" id="KW-0378">Hydrolase</keyword>
<dbReference type="STRING" id="1416801.SAMN05192553_10659"/>
<name>A0A1H7A675_9BACT</name>